<dbReference type="GO" id="GO:0042742">
    <property type="term" value="P:defense response to bacterium"/>
    <property type="evidence" value="ECO:0007669"/>
    <property type="project" value="UniProtKB-KW"/>
</dbReference>
<keyword evidence="8" id="KW-0326">Glycosidase</keyword>
<dbReference type="Gene3D" id="1.10.530.10">
    <property type="match status" value="1"/>
</dbReference>
<feature type="domain" description="Glycosyl hydrolases family 22 (GH22)" evidence="12">
    <location>
        <begin position="87"/>
        <end position="105"/>
    </location>
</feature>
<evidence type="ECO:0000256" key="1">
    <source>
        <dbReference type="ARBA" id="ARBA00000632"/>
    </source>
</evidence>
<evidence type="ECO:0000256" key="6">
    <source>
        <dbReference type="ARBA" id="ARBA00022801"/>
    </source>
</evidence>
<evidence type="ECO:0000256" key="3">
    <source>
        <dbReference type="ARBA" id="ARBA00020438"/>
    </source>
</evidence>
<dbReference type="CDD" id="cd16899">
    <property type="entry name" value="LYZ_C_invert"/>
    <property type="match status" value="1"/>
</dbReference>
<evidence type="ECO:0000256" key="10">
    <source>
        <dbReference type="RuleBase" id="RU004440"/>
    </source>
</evidence>
<proteinExistence type="inferred from homology"/>
<dbReference type="AlphaFoldDB" id="A0ABD0SA20"/>
<dbReference type="PRINTS" id="PR00135">
    <property type="entry name" value="LYZLACT"/>
</dbReference>
<comment type="catalytic activity">
    <reaction evidence="1">
        <text>Hydrolysis of (1-&gt;4)-beta-linkages between N-acetylmuramic acid and N-acetyl-D-glucosamine residues in a peptidoglycan and between N-acetyl-D-glucosamine residues in chitodextrins.</text>
        <dbReference type="EC" id="3.2.1.17"/>
    </reaction>
</comment>
<sequence>MKIQALLLLTVLVLCKGRKFTRCQLAVELLKTKIIEKTFLGNWVCLIEKVSNRDTKAFSVSPSGKKSYGLYQIPQKWCREGKPGGGCHIACESLLDDDIRDDTRCANYIFQLEGFKYWNQWTVRCKNDDMITKEIYKCPDLNSPRSSPERSPRLSESSMKFRFRHRRSLRQLLSMRYRPIWLSSHLK</sequence>
<feature type="signal peptide" evidence="11">
    <location>
        <begin position="1"/>
        <end position="17"/>
    </location>
</feature>
<feature type="chain" id="PRO_5044860105" description="Lysozyme" evidence="11">
    <location>
        <begin position="18"/>
        <end position="187"/>
    </location>
</feature>
<evidence type="ECO:0000259" key="12">
    <source>
        <dbReference type="PROSITE" id="PS00128"/>
    </source>
</evidence>
<name>A0ABD0SA20_LOXSC</name>
<evidence type="ECO:0000256" key="11">
    <source>
        <dbReference type="SAM" id="SignalP"/>
    </source>
</evidence>
<dbReference type="Proteomes" id="UP001549921">
    <property type="component" value="Unassembled WGS sequence"/>
</dbReference>
<dbReference type="InterPro" id="IPR019799">
    <property type="entry name" value="Glyco_hydro_22_CS"/>
</dbReference>
<keyword evidence="5" id="KW-0081">Bacteriolytic enzyme</keyword>
<dbReference type="InterPro" id="IPR023346">
    <property type="entry name" value="Lysozyme-like_dom_sf"/>
</dbReference>
<evidence type="ECO:0000256" key="4">
    <source>
        <dbReference type="ARBA" id="ARBA00022529"/>
    </source>
</evidence>
<keyword evidence="11" id="KW-0732">Signal</keyword>
<dbReference type="SMART" id="SM00263">
    <property type="entry name" value="LYZ1"/>
    <property type="match status" value="1"/>
</dbReference>
<evidence type="ECO:0000256" key="7">
    <source>
        <dbReference type="ARBA" id="ARBA00023157"/>
    </source>
</evidence>
<gene>
    <name evidence="13" type="ORF">ABMA28_010208</name>
</gene>
<keyword evidence="7" id="KW-1015">Disulfide bond</keyword>
<dbReference type="GO" id="GO:0031640">
    <property type="term" value="P:killing of cells of another organism"/>
    <property type="evidence" value="ECO:0007669"/>
    <property type="project" value="UniProtKB-KW"/>
</dbReference>
<organism evidence="13 14">
    <name type="scientific">Loxostege sticticalis</name>
    <name type="common">Beet webworm moth</name>
    <dbReference type="NCBI Taxonomy" id="481309"/>
    <lineage>
        <taxon>Eukaryota</taxon>
        <taxon>Metazoa</taxon>
        <taxon>Ecdysozoa</taxon>
        <taxon>Arthropoda</taxon>
        <taxon>Hexapoda</taxon>
        <taxon>Insecta</taxon>
        <taxon>Pterygota</taxon>
        <taxon>Neoptera</taxon>
        <taxon>Endopterygota</taxon>
        <taxon>Lepidoptera</taxon>
        <taxon>Glossata</taxon>
        <taxon>Ditrysia</taxon>
        <taxon>Pyraloidea</taxon>
        <taxon>Crambidae</taxon>
        <taxon>Pyraustinae</taxon>
        <taxon>Loxostege</taxon>
    </lineage>
</organism>
<accession>A0ABD0SA20</accession>
<comment type="caution">
    <text evidence="13">The sequence shown here is derived from an EMBL/GenBank/DDBJ whole genome shotgun (WGS) entry which is preliminary data.</text>
</comment>
<evidence type="ECO:0000313" key="13">
    <source>
        <dbReference type="EMBL" id="KAL0810909.1"/>
    </source>
</evidence>
<evidence type="ECO:0000256" key="8">
    <source>
        <dbReference type="ARBA" id="ARBA00023295"/>
    </source>
</evidence>
<dbReference type="PANTHER" id="PTHR11407:SF63">
    <property type="entry name" value="LYSOZYME C"/>
    <property type="match status" value="1"/>
</dbReference>
<evidence type="ECO:0000256" key="9">
    <source>
        <dbReference type="ARBA" id="ARBA00031262"/>
    </source>
</evidence>
<dbReference type="GO" id="GO:0003796">
    <property type="term" value="F:lysozyme activity"/>
    <property type="evidence" value="ECO:0007669"/>
    <property type="project" value="UniProtKB-EC"/>
</dbReference>
<dbReference type="PANTHER" id="PTHR11407">
    <property type="entry name" value="LYSOZYME C"/>
    <property type="match status" value="1"/>
</dbReference>
<dbReference type="EC" id="3.2.1.17" evidence="2"/>
<evidence type="ECO:0000256" key="2">
    <source>
        <dbReference type="ARBA" id="ARBA00012732"/>
    </source>
</evidence>
<keyword evidence="6" id="KW-0378">Hydrolase</keyword>
<dbReference type="Pfam" id="PF00062">
    <property type="entry name" value="Lys"/>
    <property type="match status" value="1"/>
</dbReference>
<dbReference type="InterPro" id="IPR001916">
    <property type="entry name" value="Glyco_hydro_22"/>
</dbReference>
<keyword evidence="4" id="KW-0929">Antimicrobial</keyword>
<dbReference type="SUPFAM" id="SSF53955">
    <property type="entry name" value="Lysozyme-like"/>
    <property type="match status" value="1"/>
</dbReference>
<reference evidence="13 14" key="1">
    <citation type="submission" date="2024-06" db="EMBL/GenBank/DDBJ databases">
        <title>A chromosome-level genome assembly of beet webworm, Loxostege sticticalis.</title>
        <authorList>
            <person name="Zhang Y."/>
        </authorList>
    </citation>
    <scope>NUCLEOTIDE SEQUENCE [LARGE SCALE GENOMIC DNA]</scope>
    <source>
        <strain evidence="13">AQ028</strain>
        <tissue evidence="13">Male pupae</tissue>
    </source>
</reference>
<dbReference type="PROSITE" id="PS00128">
    <property type="entry name" value="GLYCOSYL_HYDROL_F22_1"/>
    <property type="match status" value="1"/>
</dbReference>
<comment type="similarity">
    <text evidence="10">Belongs to the glycosyl hydrolase 22 family.</text>
</comment>
<evidence type="ECO:0000256" key="5">
    <source>
        <dbReference type="ARBA" id="ARBA00022638"/>
    </source>
</evidence>
<protein>
    <recommendedName>
        <fullName evidence="3">Lysozyme</fullName>
        <ecNumber evidence="2">3.2.1.17</ecNumber>
    </recommendedName>
    <alternativeName>
        <fullName evidence="9">1,4-beta-N-acetylmuramidase</fullName>
    </alternativeName>
</protein>
<evidence type="ECO:0000313" key="14">
    <source>
        <dbReference type="Proteomes" id="UP001549921"/>
    </source>
</evidence>
<dbReference type="PROSITE" id="PS51348">
    <property type="entry name" value="GLYCOSYL_HYDROL_F22_2"/>
    <property type="match status" value="1"/>
</dbReference>
<dbReference type="EMBL" id="JBEDNZ010000025">
    <property type="protein sequence ID" value="KAL0810909.1"/>
    <property type="molecule type" value="Genomic_DNA"/>
</dbReference>